<proteinExistence type="predicted"/>
<keyword evidence="3" id="KW-1185">Reference proteome</keyword>
<evidence type="ECO:0000313" key="2">
    <source>
        <dbReference type="EMBL" id="VDP95017.1"/>
    </source>
</evidence>
<dbReference type="EMBL" id="UZAN01070965">
    <property type="protein sequence ID" value="VDP95017.1"/>
    <property type="molecule type" value="Genomic_DNA"/>
</dbReference>
<evidence type="ECO:0000313" key="3">
    <source>
        <dbReference type="Proteomes" id="UP000272942"/>
    </source>
</evidence>
<reference evidence="4" key="1">
    <citation type="submission" date="2016-06" db="UniProtKB">
        <authorList>
            <consortium name="WormBaseParasite"/>
        </authorList>
    </citation>
    <scope>IDENTIFICATION</scope>
</reference>
<gene>
    <name evidence="2" type="ORF">ECPE_LOCUS17709</name>
</gene>
<feature type="compositionally biased region" description="Basic and acidic residues" evidence="1">
    <location>
        <begin position="1"/>
        <end position="21"/>
    </location>
</feature>
<protein>
    <submittedName>
        <fullName evidence="2 4">Uncharacterized protein</fullName>
    </submittedName>
</protein>
<evidence type="ECO:0000256" key="1">
    <source>
        <dbReference type="SAM" id="MobiDB-lite"/>
    </source>
</evidence>
<feature type="region of interest" description="Disordered" evidence="1">
    <location>
        <begin position="1"/>
        <end position="73"/>
    </location>
</feature>
<evidence type="ECO:0000313" key="4">
    <source>
        <dbReference type="WBParaSite" id="ECPE_0001775501-mRNA-1"/>
    </source>
</evidence>
<dbReference type="WBParaSite" id="ECPE_0001775501-mRNA-1">
    <property type="protein sequence ID" value="ECPE_0001775501-mRNA-1"/>
    <property type="gene ID" value="ECPE_0001775501"/>
</dbReference>
<reference evidence="2 3" key="2">
    <citation type="submission" date="2018-11" db="EMBL/GenBank/DDBJ databases">
        <authorList>
            <consortium name="Pathogen Informatics"/>
        </authorList>
    </citation>
    <scope>NUCLEOTIDE SEQUENCE [LARGE SCALE GENOMIC DNA]</scope>
    <source>
        <strain evidence="2 3">Egypt</strain>
    </source>
</reference>
<dbReference type="AlphaFoldDB" id="A0A183BES5"/>
<organism evidence="4">
    <name type="scientific">Echinostoma caproni</name>
    <dbReference type="NCBI Taxonomy" id="27848"/>
    <lineage>
        <taxon>Eukaryota</taxon>
        <taxon>Metazoa</taxon>
        <taxon>Spiralia</taxon>
        <taxon>Lophotrochozoa</taxon>
        <taxon>Platyhelminthes</taxon>
        <taxon>Trematoda</taxon>
        <taxon>Digenea</taxon>
        <taxon>Plagiorchiida</taxon>
        <taxon>Echinostomata</taxon>
        <taxon>Echinostomatoidea</taxon>
        <taxon>Echinostomatidae</taxon>
        <taxon>Echinostoma</taxon>
    </lineage>
</organism>
<sequence length="118" mass="13647">MVEFTDLRDATVHRRHIDQVHSNETPTSIEDPVEETQENPRCDTPSTTTEDRRQQPPIPGMPTDENTPLELRRPIRRASQFEEALLRKESCGDRGLCDDIYPAAAHYRFWTLAISRIC</sequence>
<accession>A0A183BES5</accession>
<name>A0A183BES5_9TREM</name>
<dbReference type="Proteomes" id="UP000272942">
    <property type="component" value="Unassembled WGS sequence"/>
</dbReference>